<feature type="region of interest" description="Disordered" evidence="3">
    <location>
        <begin position="73"/>
        <end position="125"/>
    </location>
</feature>
<dbReference type="GO" id="GO:0000981">
    <property type="term" value="F:DNA-binding transcription factor activity, RNA polymerase II-specific"/>
    <property type="evidence" value="ECO:0007669"/>
    <property type="project" value="InterPro"/>
</dbReference>
<dbReference type="GO" id="GO:0006351">
    <property type="term" value="P:DNA-templated transcription"/>
    <property type="evidence" value="ECO:0007669"/>
    <property type="project" value="InterPro"/>
</dbReference>
<protein>
    <recommendedName>
        <fullName evidence="4">Xylanolytic transcriptional activator regulatory domain-containing protein</fullName>
    </recommendedName>
</protein>
<dbReference type="GO" id="GO:0003677">
    <property type="term" value="F:DNA binding"/>
    <property type="evidence" value="ECO:0007669"/>
    <property type="project" value="InterPro"/>
</dbReference>
<organism evidence="5 6">
    <name type="scientific">Cephalotrichum gorgonifer</name>
    <dbReference type="NCBI Taxonomy" id="2041049"/>
    <lineage>
        <taxon>Eukaryota</taxon>
        <taxon>Fungi</taxon>
        <taxon>Dikarya</taxon>
        <taxon>Ascomycota</taxon>
        <taxon>Pezizomycotina</taxon>
        <taxon>Sordariomycetes</taxon>
        <taxon>Hypocreomycetidae</taxon>
        <taxon>Microascales</taxon>
        <taxon>Microascaceae</taxon>
        <taxon>Cephalotrichum</taxon>
    </lineage>
</organism>
<evidence type="ECO:0000313" key="5">
    <source>
        <dbReference type="EMBL" id="SPO04240.1"/>
    </source>
</evidence>
<feature type="domain" description="Xylanolytic transcriptional activator regulatory" evidence="4">
    <location>
        <begin position="176"/>
        <end position="326"/>
    </location>
</feature>
<dbReference type="GO" id="GO:0005634">
    <property type="term" value="C:nucleus"/>
    <property type="evidence" value="ECO:0007669"/>
    <property type="project" value="UniProtKB-SubCell"/>
</dbReference>
<name>A0AAE8N3N7_9PEZI</name>
<evidence type="ECO:0000256" key="2">
    <source>
        <dbReference type="ARBA" id="ARBA00023242"/>
    </source>
</evidence>
<dbReference type="InterPro" id="IPR001138">
    <property type="entry name" value="Zn2Cys6_DnaBD"/>
</dbReference>
<evidence type="ECO:0000256" key="3">
    <source>
        <dbReference type="SAM" id="MobiDB-lite"/>
    </source>
</evidence>
<sequence>MATPLSASQTTAMSGATTSRRHGSCISCHNRKSKCDGKPPCTRSGTRRSESPSNSALALKVRQYERLLHEHGINVGSGDSAHEDELMGGTENSTSQKANDRGPWSGSGSASQPETPWKSSSGRTQADDAVAYSRDMTAVIGADDSATAELLIWGRPNFVSLRPMHPTVPQIMLLWQTFLNNFDPLVKLFHAPTVQVTISHVATNLDRIVPNTEALMFAIYLSATVTMTEQQCLHSLSTSKAMLVKRFANATQQALVNARFLKSTDLVVLQALALYLLAARSYIDKQALWILAGIAVRLGETMGLHEEGRIELLSPFEAELRRRLWSQIHLINGCHPGRSAVSDPTTISASSYNDSDLFPSMAKLPEGRERGTDMLFRALHWEVGSCLARLKPGALQSDHASQLEILADFVSRLELLTRKCDPSIPLHLFTILTGRSVAARLRFVVQASAHFSQGANTDTDTDTDKGGPNARESLLKDAVTILGYDAELRSNQSLRPFLWHHIVQFPFDAFVFVLRELRDGLGGQECSAAWLAVNVAYEDHPEFVTQSENPLYGAAGNLAVLAWDRTMDRVGEVGARRGTADGMRRGSFEYPVESYALERLREQREQKAVKGESFAGGVAGNGEIDPEPAVAREPEWEEWQQMIYEAGYWQGLVTRN</sequence>
<keyword evidence="6" id="KW-1185">Reference proteome</keyword>
<evidence type="ECO:0000313" key="6">
    <source>
        <dbReference type="Proteomes" id="UP001187682"/>
    </source>
</evidence>
<dbReference type="InterPro" id="IPR050613">
    <property type="entry name" value="Sec_Metabolite_Reg"/>
</dbReference>
<dbReference type="CDD" id="cd12148">
    <property type="entry name" value="fungal_TF_MHR"/>
    <property type="match status" value="1"/>
</dbReference>
<dbReference type="Pfam" id="PF04082">
    <property type="entry name" value="Fungal_trans"/>
    <property type="match status" value="1"/>
</dbReference>
<keyword evidence="2" id="KW-0539">Nucleus</keyword>
<evidence type="ECO:0000256" key="1">
    <source>
        <dbReference type="ARBA" id="ARBA00004123"/>
    </source>
</evidence>
<comment type="subcellular location">
    <subcellularLocation>
        <location evidence="1">Nucleus</location>
    </subcellularLocation>
</comment>
<feature type="compositionally biased region" description="Polar residues" evidence="3">
    <location>
        <begin position="1"/>
        <end position="18"/>
    </location>
</feature>
<dbReference type="PANTHER" id="PTHR31001:SF85">
    <property type="entry name" value="ZN(II)2CYS6 TRANSCRIPTION FACTOR (EUROFUNG)"/>
    <property type="match status" value="1"/>
</dbReference>
<comment type="caution">
    <text evidence="5">The sequence shown here is derived from an EMBL/GenBank/DDBJ whole genome shotgun (WGS) entry which is preliminary data.</text>
</comment>
<dbReference type="CDD" id="cd00067">
    <property type="entry name" value="GAL4"/>
    <property type="match status" value="1"/>
</dbReference>
<dbReference type="Proteomes" id="UP001187682">
    <property type="component" value="Unassembled WGS sequence"/>
</dbReference>
<feature type="compositionally biased region" description="Polar residues" evidence="3">
    <location>
        <begin position="106"/>
        <end position="124"/>
    </location>
</feature>
<proteinExistence type="predicted"/>
<dbReference type="PANTHER" id="PTHR31001">
    <property type="entry name" value="UNCHARACTERIZED TRANSCRIPTIONAL REGULATORY PROTEIN"/>
    <property type="match status" value="1"/>
</dbReference>
<dbReference type="GO" id="GO:0008270">
    <property type="term" value="F:zinc ion binding"/>
    <property type="evidence" value="ECO:0007669"/>
    <property type="project" value="InterPro"/>
</dbReference>
<reference evidence="5" key="1">
    <citation type="submission" date="2018-03" db="EMBL/GenBank/DDBJ databases">
        <authorList>
            <person name="Guldener U."/>
        </authorList>
    </citation>
    <scope>NUCLEOTIDE SEQUENCE</scope>
</reference>
<dbReference type="EMBL" id="ONZQ02000010">
    <property type="protein sequence ID" value="SPO04240.1"/>
    <property type="molecule type" value="Genomic_DNA"/>
</dbReference>
<feature type="region of interest" description="Disordered" evidence="3">
    <location>
        <begin position="1"/>
        <end position="58"/>
    </location>
</feature>
<dbReference type="InterPro" id="IPR007219">
    <property type="entry name" value="XnlR_reg_dom"/>
</dbReference>
<gene>
    <name evidence="5" type="ORF">DNG_06923</name>
</gene>
<accession>A0AAE8N3N7</accession>
<evidence type="ECO:0000259" key="4">
    <source>
        <dbReference type="Pfam" id="PF04082"/>
    </source>
</evidence>
<dbReference type="AlphaFoldDB" id="A0AAE8N3N7"/>